<keyword evidence="8" id="KW-1185">Reference proteome</keyword>
<comment type="similarity">
    <text evidence="2">Belongs to the Mediator complex subunit 22 family.</text>
</comment>
<dbReference type="GO" id="GO:0006357">
    <property type="term" value="P:regulation of transcription by RNA polymerase II"/>
    <property type="evidence" value="ECO:0007669"/>
    <property type="project" value="InterPro"/>
</dbReference>
<dbReference type="PANTHER" id="PTHR40630:SF1">
    <property type="entry name" value="DNA-BINDING PROTEIN"/>
    <property type="match status" value="1"/>
</dbReference>
<evidence type="ECO:0000256" key="6">
    <source>
        <dbReference type="SAM" id="Coils"/>
    </source>
</evidence>
<accession>A0AAD6YVV7</accession>
<dbReference type="InterPro" id="IPR021487">
    <property type="entry name" value="DUF3140"/>
</dbReference>
<feature type="coiled-coil region" evidence="6">
    <location>
        <begin position="116"/>
        <end position="143"/>
    </location>
</feature>
<evidence type="ECO:0000256" key="1">
    <source>
        <dbReference type="ARBA" id="ARBA00004123"/>
    </source>
</evidence>
<evidence type="ECO:0000256" key="5">
    <source>
        <dbReference type="ARBA" id="ARBA00023242"/>
    </source>
</evidence>
<gene>
    <name evidence="7" type="ORF">GGX14DRAFT_583954</name>
</gene>
<comment type="subcellular location">
    <subcellularLocation>
        <location evidence="1">Nucleus</location>
    </subcellularLocation>
</comment>
<reference evidence="7" key="1">
    <citation type="submission" date="2023-03" db="EMBL/GenBank/DDBJ databases">
        <title>Massive genome expansion in bonnet fungi (Mycena s.s.) driven by repeated elements and novel gene families across ecological guilds.</title>
        <authorList>
            <consortium name="Lawrence Berkeley National Laboratory"/>
            <person name="Harder C.B."/>
            <person name="Miyauchi S."/>
            <person name="Viragh M."/>
            <person name="Kuo A."/>
            <person name="Thoen E."/>
            <person name="Andreopoulos B."/>
            <person name="Lu D."/>
            <person name="Skrede I."/>
            <person name="Drula E."/>
            <person name="Henrissat B."/>
            <person name="Morin E."/>
            <person name="Kohler A."/>
            <person name="Barry K."/>
            <person name="LaButti K."/>
            <person name="Morin E."/>
            <person name="Salamov A."/>
            <person name="Lipzen A."/>
            <person name="Mereny Z."/>
            <person name="Hegedus B."/>
            <person name="Baldrian P."/>
            <person name="Stursova M."/>
            <person name="Weitz H."/>
            <person name="Taylor A."/>
            <person name="Grigoriev I.V."/>
            <person name="Nagy L.G."/>
            <person name="Martin F."/>
            <person name="Kauserud H."/>
        </authorList>
    </citation>
    <scope>NUCLEOTIDE SEQUENCE</scope>
    <source>
        <strain evidence="7">9144</strain>
    </source>
</reference>
<name>A0AAD6YVV7_9AGAR</name>
<dbReference type="PANTHER" id="PTHR40630">
    <property type="entry name" value="POSSIBLE DNA-BINDING PROTEIN"/>
    <property type="match status" value="1"/>
</dbReference>
<evidence type="ECO:0000256" key="3">
    <source>
        <dbReference type="ARBA" id="ARBA00023015"/>
    </source>
</evidence>
<keyword evidence="3" id="KW-0805">Transcription regulation</keyword>
<dbReference type="EMBL" id="JARJCW010000001">
    <property type="protein sequence ID" value="KAJ7230603.1"/>
    <property type="molecule type" value="Genomic_DNA"/>
</dbReference>
<evidence type="ECO:0000313" key="7">
    <source>
        <dbReference type="EMBL" id="KAJ7230603.1"/>
    </source>
</evidence>
<dbReference type="Pfam" id="PF06179">
    <property type="entry name" value="Med22"/>
    <property type="match status" value="1"/>
</dbReference>
<comment type="caution">
    <text evidence="7">The sequence shown here is derived from an EMBL/GenBank/DDBJ whole genome shotgun (WGS) entry which is preliminary data.</text>
</comment>
<dbReference type="InterPro" id="IPR009332">
    <property type="entry name" value="Med22"/>
</dbReference>
<sequence>MLPQTDVSRPSALPTANLLPRGAASGSAAQNSAEYLDAVEEVWNKKVDAEVEALLDGMVDLVGLAGIGDKDKFRVAQEAFQAQSRAESMVRAANSLLSITHSMKLLLLLSDEAQIAARRDAKLNTLQEEKDAARAEVAALLDELIRRPDERGIPIAGIKAEAGADSAMST</sequence>
<dbReference type="AlphaFoldDB" id="A0AAD6YVV7"/>
<keyword evidence="4" id="KW-0804">Transcription</keyword>
<dbReference type="GO" id="GO:0016592">
    <property type="term" value="C:mediator complex"/>
    <property type="evidence" value="ECO:0007669"/>
    <property type="project" value="InterPro"/>
</dbReference>
<evidence type="ECO:0000313" key="8">
    <source>
        <dbReference type="Proteomes" id="UP001219525"/>
    </source>
</evidence>
<proteinExistence type="inferred from homology"/>
<evidence type="ECO:0000256" key="2">
    <source>
        <dbReference type="ARBA" id="ARBA00005942"/>
    </source>
</evidence>
<keyword evidence="6" id="KW-0175">Coiled coil</keyword>
<organism evidence="7 8">
    <name type="scientific">Mycena pura</name>
    <dbReference type="NCBI Taxonomy" id="153505"/>
    <lineage>
        <taxon>Eukaryota</taxon>
        <taxon>Fungi</taxon>
        <taxon>Dikarya</taxon>
        <taxon>Basidiomycota</taxon>
        <taxon>Agaricomycotina</taxon>
        <taxon>Agaricomycetes</taxon>
        <taxon>Agaricomycetidae</taxon>
        <taxon>Agaricales</taxon>
        <taxon>Marasmiineae</taxon>
        <taxon>Mycenaceae</taxon>
        <taxon>Mycena</taxon>
    </lineage>
</organism>
<dbReference type="Proteomes" id="UP001219525">
    <property type="component" value="Unassembled WGS sequence"/>
</dbReference>
<evidence type="ECO:0000256" key="4">
    <source>
        <dbReference type="ARBA" id="ARBA00023163"/>
    </source>
</evidence>
<dbReference type="GO" id="GO:0003712">
    <property type="term" value="F:transcription coregulator activity"/>
    <property type="evidence" value="ECO:0007669"/>
    <property type="project" value="InterPro"/>
</dbReference>
<protein>
    <recommendedName>
        <fullName evidence="9">Mediator of RNA polymerase II transcription subunit 22</fullName>
    </recommendedName>
</protein>
<keyword evidence="5" id="KW-0539">Nucleus</keyword>
<evidence type="ECO:0008006" key="9">
    <source>
        <dbReference type="Google" id="ProtNLM"/>
    </source>
</evidence>